<dbReference type="RefSeq" id="WP_102757940.1">
    <property type="nucleotide sequence ID" value="NZ_CP025791.1"/>
</dbReference>
<sequence length="194" mass="23138">MLYISYIWVYKEHMFFILLLGASKTDKSKRMMTTNQILIKEFQFINNWTQGLVETLNENQWNETLPEIRTNISWIIGHIVHNNYWHSIGWVKPASNKFLNDFDIDYLDKFFKKDSNPLLYIEERPSKKEILTLMNLLKEETIKNIKELSPEELEQKTLSPSPVAKTKYESLSFAIKHQMWHNGQIAMIKRILKN</sequence>
<organism evidence="2 3">
    <name type="scientific">Flavivirga eckloniae</name>
    <dbReference type="NCBI Taxonomy" id="1803846"/>
    <lineage>
        <taxon>Bacteria</taxon>
        <taxon>Pseudomonadati</taxon>
        <taxon>Bacteroidota</taxon>
        <taxon>Flavobacteriia</taxon>
        <taxon>Flavobacteriales</taxon>
        <taxon>Flavobacteriaceae</taxon>
        <taxon>Flavivirga</taxon>
    </lineage>
</organism>
<accession>A0A2K9PWS5</accession>
<dbReference type="OrthoDB" id="704805at2"/>
<reference evidence="2 3" key="1">
    <citation type="submission" date="2018-01" db="EMBL/GenBank/DDBJ databases">
        <title>Complete genome sequence of Flavivirga eckloniae ECD14 isolated from seaweed Ecklonia cava.</title>
        <authorList>
            <person name="Lee J.H."/>
            <person name="Baik K.S."/>
            <person name="Seong C.N."/>
        </authorList>
    </citation>
    <scope>NUCLEOTIDE SEQUENCE [LARGE SCALE GENOMIC DNA]</scope>
    <source>
        <strain evidence="2 3">ECD14</strain>
    </source>
</reference>
<dbReference type="AlphaFoldDB" id="A0A2K9PWS5"/>
<dbReference type="Pfam" id="PF12867">
    <property type="entry name" value="DinB_2"/>
    <property type="match status" value="1"/>
</dbReference>
<keyword evidence="3" id="KW-1185">Reference proteome</keyword>
<evidence type="ECO:0000259" key="1">
    <source>
        <dbReference type="Pfam" id="PF12867"/>
    </source>
</evidence>
<evidence type="ECO:0000313" key="2">
    <source>
        <dbReference type="EMBL" id="AUP81298.1"/>
    </source>
</evidence>
<dbReference type="Gene3D" id="1.20.120.450">
    <property type="entry name" value="dinb family like domain"/>
    <property type="match status" value="1"/>
</dbReference>
<feature type="domain" description="DinB-like" evidence="1">
    <location>
        <begin position="49"/>
        <end position="185"/>
    </location>
</feature>
<dbReference type="InterPro" id="IPR034660">
    <property type="entry name" value="DinB/YfiT-like"/>
</dbReference>
<dbReference type="Proteomes" id="UP000235826">
    <property type="component" value="Chromosome"/>
</dbReference>
<dbReference type="EMBL" id="CP025791">
    <property type="protein sequence ID" value="AUP81298.1"/>
    <property type="molecule type" value="Genomic_DNA"/>
</dbReference>
<gene>
    <name evidence="2" type="ORF">C1H87_22290</name>
</gene>
<protein>
    <recommendedName>
        <fullName evidence="1">DinB-like domain-containing protein</fullName>
    </recommendedName>
</protein>
<dbReference type="InterPro" id="IPR024775">
    <property type="entry name" value="DinB-like"/>
</dbReference>
<proteinExistence type="predicted"/>
<name>A0A2K9PWS5_9FLAO</name>
<dbReference type="SUPFAM" id="SSF109854">
    <property type="entry name" value="DinB/YfiT-like putative metalloenzymes"/>
    <property type="match status" value="1"/>
</dbReference>
<evidence type="ECO:0000313" key="3">
    <source>
        <dbReference type="Proteomes" id="UP000235826"/>
    </source>
</evidence>
<dbReference type="KEGG" id="fek:C1H87_22290"/>